<dbReference type="Gene3D" id="3.90.550.10">
    <property type="entry name" value="Spore Coat Polysaccharide Biosynthesis Protein SpsA, Chain A"/>
    <property type="match status" value="1"/>
</dbReference>
<dbReference type="SUPFAM" id="SSF53448">
    <property type="entry name" value="Nucleotide-diphospho-sugar transferases"/>
    <property type="match status" value="1"/>
</dbReference>
<dbReference type="InterPro" id="IPR029044">
    <property type="entry name" value="Nucleotide-diphossugar_trans"/>
</dbReference>
<protein>
    <recommendedName>
        <fullName evidence="1">Glycosyltransferase 2-like domain-containing protein</fullName>
    </recommendedName>
</protein>
<dbReference type="InterPro" id="IPR001173">
    <property type="entry name" value="Glyco_trans_2-like"/>
</dbReference>
<dbReference type="Proteomes" id="UP001162834">
    <property type="component" value="Chromosome"/>
</dbReference>
<dbReference type="PANTHER" id="PTHR43685">
    <property type="entry name" value="GLYCOSYLTRANSFERASE"/>
    <property type="match status" value="1"/>
</dbReference>
<gene>
    <name evidence="2" type="ORF">DSM104329_00403</name>
</gene>
<keyword evidence="3" id="KW-1185">Reference proteome</keyword>
<sequence length="310" mass="34255">MTEAVSVVIPTRDRMHIVVDTVRLTLDQRHVEVEVIVVDDGSRDATAEALEALGDPRVTVLRNASSRGVARARNRGIERAAHPWIAFLDDDDRWSPDKLRVQLERARAEDADFVYTAGLAVAAGDGRVLYASPAFTPEEMRRSIRSRNLVFAGSSNVLARTELLRRLGGFDESLHHIADWDMWIRLTEAGRPAACPEPLVAYVVHETNMHRTAIDSAGREGRILRAKHAHSSLPGRFDAIVFRGWIADGQAHSGRPGRAALTFAVTALRHRSRSDVRHAVGSALRAAGLRRAPNAVEFDGRAPDWLSIRP</sequence>
<evidence type="ECO:0000313" key="3">
    <source>
        <dbReference type="Proteomes" id="UP001162834"/>
    </source>
</evidence>
<dbReference type="KEGG" id="sbae:DSM104329_00403"/>
<dbReference type="InterPro" id="IPR050834">
    <property type="entry name" value="Glycosyltransf_2"/>
</dbReference>
<evidence type="ECO:0000313" key="2">
    <source>
        <dbReference type="EMBL" id="UGS34032.1"/>
    </source>
</evidence>
<dbReference type="EMBL" id="CP087164">
    <property type="protein sequence ID" value="UGS34032.1"/>
    <property type="molecule type" value="Genomic_DNA"/>
</dbReference>
<accession>A0A9E7BZ27</accession>
<proteinExistence type="predicted"/>
<dbReference type="Pfam" id="PF00535">
    <property type="entry name" value="Glycos_transf_2"/>
    <property type="match status" value="1"/>
</dbReference>
<evidence type="ECO:0000259" key="1">
    <source>
        <dbReference type="Pfam" id="PF00535"/>
    </source>
</evidence>
<dbReference type="AlphaFoldDB" id="A0A9E7BZ27"/>
<dbReference type="PANTHER" id="PTHR43685:SF2">
    <property type="entry name" value="GLYCOSYLTRANSFERASE 2-LIKE DOMAIN-CONTAINING PROTEIN"/>
    <property type="match status" value="1"/>
</dbReference>
<reference evidence="2" key="1">
    <citation type="journal article" date="2022" name="Int. J. Syst. Evol. Microbiol.">
        <title>Pseudomonas aegrilactucae sp. nov. and Pseudomonas morbosilactucae sp. nov., pathogens causing bacterial rot of lettuce in Japan.</title>
        <authorList>
            <person name="Sawada H."/>
            <person name="Fujikawa T."/>
            <person name="Satou M."/>
        </authorList>
    </citation>
    <scope>NUCLEOTIDE SEQUENCE</scope>
    <source>
        <strain evidence="2">0166_1</strain>
    </source>
</reference>
<organism evidence="2 3">
    <name type="scientific">Capillimicrobium parvum</name>
    <dbReference type="NCBI Taxonomy" id="2884022"/>
    <lineage>
        <taxon>Bacteria</taxon>
        <taxon>Bacillati</taxon>
        <taxon>Actinomycetota</taxon>
        <taxon>Thermoleophilia</taxon>
        <taxon>Solirubrobacterales</taxon>
        <taxon>Capillimicrobiaceae</taxon>
        <taxon>Capillimicrobium</taxon>
    </lineage>
</organism>
<feature type="domain" description="Glycosyltransferase 2-like" evidence="1">
    <location>
        <begin position="6"/>
        <end position="167"/>
    </location>
</feature>
<name>A0A9E7BZ27_9ACTN</name>
<dbReference type="RefSeq" id="WP_259313722.1">
    <property type="nucleotide sequence ID" value="NZ_CP087164.1"/>
</dbReference>